<name>A0A096D516_9BACT</name>
<reference evidence="1 2" key="1">
    <citation type="submission" date="2014-07" db="EMBL/GenBank/DDBJ databases">
        <authorList>
            <person name="McCorrison J."/>
            <person name="Sanka R."/>
            <person name="Torralba M."/>
            <person name="Gillis M."/>
            <person name="Haft D.H."/>
            <person name="Methe B."/>
            <person name="Sutton G."/>
            <person name="Nelson K.E."/>
        </authorList>
    </citation>
    <scope>NUCLEOTIDE SEQUENCE [LARGE SCALE GENOMIC DNA]</scope>
    <source>
        <strain evidence="1 2">DNF00058</strain>
    </source>
</reference>
<dbReference type="OrthoDB" id="983143at2"/>
<keyword evidence="2" id="KW-1185">Reference proteome</keyword>
<accession>A0A096D516</accession>
<sequence length="686" mass="79736">MNKVKVTSVKEKVLVLFLVFFAVIVAKAGEKEKVLLLRVTAYGDKVKASFTDSLERNVYRKCFIDVKKRNFTFIGIPTMFYMMKDGRRKAVIESYAHEVLFPDKAKRVRRNIFLSTVYHGRMVLYNLLDYVSPRVYETEVFRERILSPLNVKNYRYYSYKLTEINDSLTLLTFKSKRIHTELIRHGWAKIVTSTGRIVSFSLEGESDMNHFTIKGTMGSDGYGVIFPRECKVDASIKCVGNHIKAVIDTYYDMPETLSDSIDSSQDVMIMARLRPIGLSHDEEELIKTYYPREQDKSKDTVRVSAKKNWLKTIFWDIIGDNILNDIYTSIDNDKGYMRIAPILNPLYFSYSRKKGVSYKVDIRAGYAFNSNSDIYGRLRMGYSFRQKQLFYNFPITYTFNDDRNGYVKVEFSNGNRITDSRVLDSIKESVHNDTIDWESMNLDYFRDASISLTAAYDVLYTRLSLKGGISMHNRSAIDNSGFIIVGRPKVYRSIAPFISVLWYPFTRKAPFAVAAQYEHGVKMFGGNVLYSRLEADMQYIYGLPCMRAWSFRIGAGGYFSRKGATYFLDYYNFRENYIPQGWHDEWSGGFELLNSNWYNASPFYVRGNVTYESPLLVLSWLPFVGRVIEKERVYMSILGVKYLFPYAEVGYSFTNRLFSMAVFTGFSRRRYEGIGIKFGFELFKGW</sequence>
<proteinExistence type="predicted"/>
<dbReference type="EMBL" id="JRNU01000010">
    <property type="protein sequence ID" value="KGF52624.1"/>
    <property type="molecule type" value="Genomic_DNA"/>
</dbReference>
<dbReference type="Proteomes" id="UP000029614">
    <property type="component" value="Unassembled WGS sequence"/>
</dbReference>
<dbReference type="InterPro" id="IPR043741">
    <property type="entry name" value="DUF5686"/>
</dbReference>
<dbReference type="AlphaFoldDB" id="A0A096D516"/>
<gene>
    <name evidence="1" type="ORF">HMPREF9302_03380</name>
</gene>
<dbReference type="Pfam" id="PF18939">
    <property type="entry name" value="DUF5686"/>
    <property type="match status" value="2"/>
</dbReference>
<organism evidence="1 2">
    <name type="scientific">Prevotella amnii DNF00058</name>
    <dbReference type="NCBI Taxonomy" id="1401066"/>
    <lineage>
        <taxon>Bacteria</taxon>
        <taxon>Pseudomonadati</taxon>
        <taxon>Bacteroidota</taxon>
        <taxon>Bacteroidia</taxon>
        <taxon>Bacteroidales</taxon>
        <taxon>Prevotellaceae</taxon>
        <taxon>Prevotella</taxon>
    </lineage>
</organism>
<evidence type="ECO:0000313" key="2">
    <source>
        <dbReference type="Proteomes" id="UP000029614"/>
    </source>
</evidence>
<evidence type="ECO:0008006" key="3">
    <source>
        <dbReference type="Google" id="ProtNLM"/>
    </source>
</evidence>
<dbReference type="RefSeq" id="WP_036854645.1">
    <property type="nucleotide sequence ID" value="NZ_JRNU01000010.1"/>
</dbReference>
<comment type="caution">
    <text evidence="1">The sequence shown here is derived from an EMBL/GenBank/DDBJ whole genome shotgun (WGS) entry which is preliminary data.</text>
</comment>
<protein>
    <recommendedName>
        <fullName evidence="3">Carboxypeptidase-like regulatory domain-containing protein</fullName>
    </recommendedName>
</protein>
<evidence type="ECO:0000313" key="1">
    <source>
        <dbReference type="EMBL" id="KGF52624.1"/>
    </source>
</evidence>